<organism evidence="2 3">
    <name type="scientific">Thelonectria olida</name>
    <dbReference type="NCBI Taxonomy" id="1576542"/>
    <lineage>
        <taxon>Eukaryota</taxon>
        <taxon>Fungi</taxon>
        <taxon>Dikarya</taxon>
        <taxon>Ascomycota</taxon>
        <taxon>Pezizomycotina</taxon>
        <taxon>Sordariomycetes</taxon>
        <taxon>Hypocreomycetidae</taxon>
        <taxon>Hypocreales</taxon>
        <taxon>Nectriaceae</taxon>
        <taxon>Thelonectria</taxon>
    </lineage>
</organism>
<dbReference type="AlphaFoldDB" id="A0A9P8WL78"/>
<reference evidence="2 3" key="1">
    <citation type="journal article" date="2021" name="Nat. Commun.">
        <title>Genetic determinants of endophytism in the Arabidopsis root mycobiome.</title>
        <authorList>
            <person name="Mesny F."/>
            <person name="Miyauchi S."/>
            <person name="Thiergart T."/>
            <person name="Pickel B."/>
            <person name="Atanasova L."/>
            <person name="Karlsson M."/>
            <person name="Huettel B."/>
            <person name="Barry K.W."/>
            <person name="Haridas S."/>
            <person name="Chen C."/>
            <person name="Bauer D."/>
            <person name="Andreopoulos W."/>
            <person name="Pangilinan J."/>
            <person name="LaButti K."/>
            <person name="Riley R."/>
            <person name="Lipzen A."/>
            <person name="Clum A."/>
            <person name="Drula E."/>
            <person name="Henrissat B."/>
            <person name="Kohler A."/>
            <person name="Grigoriev I.V."/>
            <person name="Martin F.M."/>
            <person name="Hacquard S."/>
        </authorList>
    </citation>
    <scope>NUCLEOTIDE SEQUENCE [LARGE SCALE GENOMIC DNA]</scope>
    <source>
        <strain evidence="2 3">MPI-CAGE-CH-0241</strain>
    </source>
</reference>
<feature type="region of interest" description="Disordered" evidence="1">
    <location>
        <begin position="152"/>
        <end position="200"/>
    </location>
</feature>
<name>A0A9P8WL78_9HYPO</name>
<proteinExistence type="predicted"/>
<feature type="compositionally biased region" description="Low complexity" evidence="1">
    <location>
        <begin position="20"/>
        <end position="29"/>
    </location>
</feature>
<comment type="caution">
    <text evidence="2">The sequence shown here is derived from an EMBL/GenBank/DDBJ whole genome shotgun (WGS) entry which is preliminary data.</text>
</comment>
<evidence type="ECO:0000313" key="2">
    <source>
        <dbReference type="EMBL" id="KAH6900471.1"/>
    </source>
</evidence>
<evidence type="ECO:0000313" key="3">
    <source>
        <dbReference type="Proteomes" id="UP000777438"/>
    </source>
</evidence>
<feature type="region of interest" description="Disordered" evidence="1">
    <location>
        <begin position="14"/>
        <end position="81"/>
    </location>
</feature>
<gene>
    <name evidence="2" type="ORF">B0T10DRAFT_452986</name>
</gene>
<protein>
    <submittedName>
        <fullName evidence="2">Uncharacterized protein</fullName>
    </submittedName>
</protein>
<dbReference type="EMBL" id="JAGPYM010000001">
    <property type="protein sequence ID" value="KAH6900471.1"/>
    <property type="molecule type" value="Genomic_DNA"/>
</dbReference>
<dbReference type="Proteomes" id="UP000777438">
    <property type="component" value="Unassembled WGS sequence"/>
</dbReference>
<keyword evidence="3" id="KW-1185">Reference proteome</keyword>
<accession>A0A9P8WL78</accession>
<dbReference type="OrthoDB" id="5095020at2759"/>
<evidence type="ECO:0000256" key="1">
    <source>
        <dbReference type="SAM" id="MobiDB-lite"/>
    </source>
</evidence>
<sequence>MALIGKLLSKRLGPLLGDSQNNHHGQQQQQHHHQDPYYGNPHQNAYLGPYNYTQPPMNAGYHHMSHPPMQRPPVVGRKAEKHYRRAERTMQRAEHRAERDIRRAERDMRKAERRGDIPPFGQMMHQQPPAIGGHGYSNANNGYQMRDAGYEQQYQSRQQQDAYLPELETRSLDCAGPSTRRPEDVPPPAYSYDDGDMRKA</sequence>